<keyword evidence="10" id="KW-0472">Membrane</keyword>
<dbReference type="Proteomes" id="UP001165289">
    <property type="component" value="Unassembled WGS sequence"/>
</dbReference>
<accession>A0AAV7JSD1</accession>
<comment type="caution">
    <text evidence="11">The sequence shown here is derived from an EMBL/GenBank/DDBJ whole genome shotgun (WGS) entry which is preliminary data.</text>
</comment>
<keyword evidence="5" id="KW-0813">Transport</keyword>
<reference evidence="11 12" key="1">
    <citation type="journal article" date="2023" name="BMC Biol.">
        <title>The compact genome of the sponge Oopsacas minuta (Hexactinellida) is lacking key metazoan core genes.</title>
        <authorList>
            <person name="Santini S."/>
            <person name="Schenkelaars Q."/>
            <person name="Jourda C."/>
            <person name="Duchesne M."/>
            <person name="Belahbib H."/>
            <person name="Rocher C."/>
            <person name="Selva M."/>
            <person name="Riesgo A."/>
            <person name="Vervoort M."/>
            <person name="Leys S.P."/>
            <person name="Kodjabachian L."/>
            <person name="Le Bivic A."/>
            <person name="Borchiellini C."/>
            <person name="Claverie J.M."/>
            <person name="Renard E."/>
        </authorList>
    </citation>
    <scope>NUCLEOTIDE SEQUENCE [LARGE SCALE GENOMIC DNA]</scope>
    <source>
        <strain evidence="11">SPO-2</strain>
    </source>
</reference>
<keyword evidence="8" id="KW-0249">Electron transport</keyword>
<comment type="subunit">
    <text evidence="4">Complex I is composed of 45 different subunits.</text>
</comment>
<dbReference type="GO" id="GO:0005743">
    <property type="term" value="C:mitochondrial inner membrane"/>
    <property type="evidence" value="ECO:0007669"/>
    <property type="project" value="UniProtKB-SubCell"/>
</dbReference>
<comment type="similarity">
    <text evidence="3">Belongs to the complex I NDUFA5 subunit family.</text>
</comment>
<gene>
    <name evidence="11" type="ORF">LOD99_5026</name>
</gene>
<dbReference type="GO" id="GO:0022904">
    <property type="term" value="P:respiratory electron transport chain"/>
    <property type="evidence" value="ECO:0007669"/>
    <property type="project" value="InterPro"/>
</dbReference>
<dbReference type="Pfam" id="PF04716">
    <property type="entry name" value="ETC_C1_NDUFA5"/>
    <property type="match status" value="1"/>
</dbReference>
<evidence type="ECO:0000256" key="6">
    <source>
        <dbReference type="ARBA" id="ARBA00022660"/>
    </source>
</evidence>
<organism evidence="11 12">
    <name type="scientific">Oopsacas minuta</name>
    <dbReference type="NCBI Taxonomy" id="111878"/>
    <lineage>
        <taxon>Eukaryota</taxon>
        <taxon>Metazoa</taxon>
        <taxon>Porifera</taxon>
        <taxon>Hexactinellida</taxon>
        <taxon>Hexasterophora</taxon>
        <taxon>Lyssacinosida</taxon>
        <taxon>Leucopsacidae</taxon>
        <taxon>Oopsacas</taxon>
    </lineage>
</organism>
<evidence type="ECO:0000256" key="10">
    <source>
        <dbReference type="ARBA" id="ARBA00023136"/>
    </source>
</evidence>
<dbReference type="InterPro" id="IPR006806">
    <property type="entry name" value="NDUFA5"/>
</dbReference>
<keyword evidence="6" id="KW-0679">Respiratory chain</keyword>
<proteinExistence type="inferred from homology"/>
<comment type="function">
    <text evidence="1">Accessory subunit of the mitochondrial membrane respiratory chain NADH dehydrogenase (Complex I), that is believed not to be involved in catalysis. Complex I functions in the transfer of electrons from NADH to the respiratory chain. The immediate electron acceptor for the enzyme is believed to be ubiquinone.</text>
</comment>
<name>A0AAV7JSD1_9METZ</name>
<evidence type="ECO:0000313" key="11">
    <source>
        <dbReference type="EMBL" id="KAI6651779.1"/>
    </source>
</evidence>
<evidence type="ECO:0000256" key="5">
    <source>
        <dbReference type="ARBA" id="ARBA00022448"/>
    </source>
</evidence>
<evidence type="ECO:0000256" key="9">
    <source>
        <dbReference type="ARBA" id="ARBA00023128"/>
    </source>
</evidence>
<dbReference type="EMBL" id="JAKMXF010000302">
    <property type="protein sequence ID" value="KAI6651779.1"/>
    <property type="molecule type" value="Genomic_DNA"/>
</dbReference>
<dbReference type="PANTHER" id="PTHR12653">
    <property type="entry name" value="NADH-UBIQUINONE OXIDOREDUCTASE 13 KD-B SUBUNIT"/>
    <property type="match status" value="1"/>
</dbReference>
<sequence length="114" mass="13109">MSIKRTTKIVGLEVIPNAREVLCSLYNKTLSLLAEMPSKSAYRQNTERIIKERLKIVSTETDDNKIESIIKQGQMEELVDKAKRECSLTEKMLVWEPWKPSLGPPPPGQWDWPV</sequence>
<evidence type="ECO:0000256" key="3">
    <source>
        <dbReference type="ARBA" id="ARBA00010261"/>
    </source>
</evidence>
<dbReference type="AlphaFoldDB" id="A0AAV7JSD1"/>
<evidence type="ECO:0000313" key="12">
    <source>
        <dbReference type="Proteomes" id="UP001165289"/>
    </source>
</evidence>
<keyword evidence="7" id="KW-0999">Mitochondrion inner membrane</keyword>
<comment type="subcellular location">
    <subcellularLocation>
        <location evidence="2">Mitochondrion inner membrane</location>
        <topology evidence="2">Peripheral membrane protein</topology>
        <orientation evidence="2">Matrix side</orientation>
    </subcellularLocation>
</comment>
<protein>
    <submittedName>
        <fullName evidence="11">NADH dehydrogenase</fullName>
    </submittedName>
</protein>
<evidence type="ECO:0000256" key="7">
    <source>
        <dbReference type="ARBA" id="ARBA00022792"/>
    </source>
</evidence>
<evidence type="ECO:0000256" key="2">
    <source>
        <dbReference type="ARBA" id="ARBA00004443"/>
    </source>
</evidence>
<evidence type="ECO:0000256" key="8">
    <source>
        <dbReference type="ARBA" id="ARBA00022982"/>
    </source>
</evidence>
<evidence type="ECO:0000256" key="1">
    <source>
        <dbReference type="ARBA" id="ARBA00003195"/>
    </source>
</evidence>
<dbReference type="PANTHER" id="PTHR12653:SF0">
    <property type="entry name" value="NADH DEHYDROGENASE [UBIQUINONE] 1 ALPHA SUBCOMPLEX SUBUNIT 5"/>
    <property type="match status" value="1"/>
</dbReference>
<keyword evidence="12" id="KW-1185">Reference proteome</keyword>
<evidence type="ECO:0000256" key="4">
    <source>
        <dbReference type="ARBA" id="ARBA00011533"/>
    </source>
</evidence>
<keyword evidence="9" id="KW-0496">Mitochondrion</keyword>